<name>A0AAD6YJ65_9AGAR</name>
<gene>
    <name evidence="2" type="ORF">GGX14DRAFT_563239</name>
</gene>
<feature type="region of interest" description="Disordered" evidence="1">
    <location>
        <begin position="369"/>
        <end position="393"/>
    </location>
</feature>
<keyword evidence="3" id="KW-1185">Reference proteome</keyword>
<sequence>MLVSIKDVSFHAVYAQDSLCTRITRPALARLGVFHPDLARLSSMQLLTVVNGATFICCLDLHIAEGLPAEIVLGADWNTLRIAVDSDPCDTSVSLGAEILPDAIPASSTLSVSQSAASCPSPCPDAAVLSSEAVASKDDGLAKLRRILKAHIHTLRKGKGSKPASYEEKIRERLDHEEKLEKVRESWPQTAPKALKDRLISAFRHAMSSDTLRTFSCDSCTAARPLSERVELSEHEFDLGLFLRPTVSSPAPSAAIGDAVMEDTPSLVVQKSGTTYPRAVMPGADDLTSQDGTTIPPWEMADKFRPGTLVRATATPNCWIFTNPGSVDKRYMLIIKSLQIIAPVETPAEDHFPSLGPVVRTVGVSCKANQDSDDEKSSFQTFGASPSKKARVE</sequence>
<dbReference type="Proteomes" id="UP001219525">
    <property type="component" value="Unassembled WGS sequence"/>
</dbReference>
<evidence type="ECO:0000256" key="1">
    <source>
        <dbReference type="SAM" id="MobiDB-lite"/>
    </source>
</evidence>
<accession>A0AAD6YJ65</accession>
<evidence type="ECO:0000313" key="3">
    <source>
        <dbReference type="Proteomes" id="UP001219525"/>
    </source>
</evidence>
<dbReference type="AlphaFoldDB" id="A0AAD6YJ65"/>
<reference evidence="2" key="1">
    <citation type="submission" date="2023-03" db="EMBL/GenBank/DDBJ databases">
        <title>Massive genome expansion in bonnet fungi (Mycena s.s.) driven by repeated elements and novel gene families across ecological guilds.</title>
        <authorList>
            <consortium name="Lawrence Berkeley National Laboratory"/>
            <person name="Harder C.B."/>
            <person name="Miyauchi S."/>
            <person name="Viragh M."/>
            <person name="Kuo A."/>
            <person name="Thoen E."/>
            <person name="Andreopoulos B."/>
            <person name="Lu D."/>
            <person name="Skrede I."/>
            <person name="Drula E."/>
            <person name="Henrissat B."/>
            <person name="Morin E."/>
            <person name="Kohler A."/>
            <person name="Barry K."/>
            <person name="LaButti K."/>
            <person name="Morin E."/>
            <person name="Salamov A."/>
            <person name="Lipzen A."/>
            <person name="Mereny Z."/>
            <person name="Hegedus B."/>
            <person name="Baldrian P."/>
            <person name="Stursova M."/>
            <person name="Weitz H."/>
            <person name="Taylor A."/>
            <person name="Grigoriev I.V."/>
            <person name="Nagy L.G."/>
            <person name="Martin F."/>
            <person name="Kauserud H."/>
        </authorList>
    </citation>
    <scope>NUCLEOTIDE SEQUENCE</scope>
    <source>
        <strain evidence="2">9144</strain>
    </source>
</reference>
<protein>
    <submittedName>
        <fullName evidence="2">Uncharacterized protein</fullName>
    </submittedName>
</protein>
<proteinExistence type="predicted"/>
<evidence type="ECO:0000313" key="2">
    <source>
        <dbReference type="EMBL" id="KAJ7214425.1"/>
    </source>
</evidence>
<dbReference type="EMBL" id="JARJCW010000019">
    <property type="protein sequence ID" value="KAJ7214425.1"/>
    <property type="molecule type" value="Genomic_DNA"/>
</dbReference>
<comment type="caution">
    <text evidence="2">The sequence shown here is derived from an EMBL/GenBank/DDBJ whole genome shotgun (WGS) entry which is preliminary data.</text>
</comment>
<organism evidence="2 3">
    <name type="scientific">Mycena pura</name>
    <dbReference type="NCBI Taxonomy" id="153505"/>
    <lineage>
        <taxon>Eukaryota</taxon>
        <taxon>Fungi</taxon>
        <taxon>Dikarya</taxon>
        <taxon>Basidiomycota</taxon>
        <taxon>Agaricomycotina</taxon>
        <taxon>Agaricomycetes</taxon>
        <taxon>Agaricomycetidae</taxon>
        <taxon>Agaricales</taxon>
        <taxon>Marasmiineae</taxon>
        <taxon>Mycenaceae</taxon>
        <taxon>Mycena</taxon>
    </lineage>
</organism>